<protein>
    <submittedName>
        <fullName evidence="7">TetR family transcriptional regulator</fullName>
    </submittedName>
</protein>
<evidence type="ECO:0000256" key="4">
    <source>
        <dbReference type="PROSITE-ProRule" id="PRU00335"/>
    </source>
</evidence>
<keyword evidence="2 4" id="KW-0238">DNA-binding</keyword>
<dbReference type="InterPro" id="IPR036271">
    <property type="entry name" value="Tet_transcr_reg_TetR-rel_C_sf"/>
</dbReference>
<dbReference type="InterPro" id="IPR001647">
    <property type="entry name" value="HTH_TetR"/>
</dbReference>
<keyword evidence="5" id="KW-1133">Transmembrane helix</keyword>
<keyword evidence="8" id="KW-1185">Reference proteome</keyword>
<sequence>MNNKSAEKKIRILRAASELFSHNGYSGTGIAEIVTACQIPKGSFYYYFPRGKEQLASEVIRFAYEQMAAGIQAHIFSVSNDAREVFCGMLKHLTSRFSRDYHFASLVITFMGLEAVYISEEVSHQAKLVYEDWQNLYRDKLLSCGYSPSEADQYSLILFTLIHGALISCWIKQDTGDLLRMTEQIPALLPPPKSSLS</sequence>
<dbReference type="Pfam" id="PF21993">
    <property type="entry name" value="TetR_C_13_2"/>
    <property type="match status" value="1"/>
</dbReference>
<feature type="DNA-binding region" description="H-T-H motif" evidence="4">
    <location>
        <begin position="29"/>
        <end position="48"/>
    </location>
</feature>
<dbReference type="InterPro" id="IPR009057">
    <property type="entry name" value="Homeodomain-like_sf"/>
</dbReference>
<dbReference type="SUPFAM" id="SSF46689">
    <property type="entry name" value="Homeodomain-like"/>
    <property type="match status" value="1"/>
</dbReference>
<evidence type="ECO:0000256" key="2">
    <source>
        <dbReference type="ARBA" id="ARBA00023125"/>
    </source>
</evidence>
<dbReference type="Proteomes" id="UP001055185">
    <property type="component" value="Unassembled WGS sequence"/>
</dbReference>
<feature type="transmembrane region" description="Helical" evidence="5">
    <location>
        <begin position="101"/>
        <end position="119"/>
    </location>
</feature>
<accession>A0AA37J071</accession>
<dbReference type="PRINTS" id="PR00455">
    <property type="entry name" value="HTHTETR"/>
</dbReference>
<feature type="domain" description="HTH tetR-type" evidence="6">
    <location>
        <begin position="6"/>
        <end position="66"/>
    </location>
</feature>
<keyword evidence="1" id="KW-0805">Transcription regulation</keyword>
<dbReference type="GO" id="GO:0003677">
    <property type="term" value="F:DNA binding"/>
    <property type="evidence" value="ECO:0007669"/>
    <property type="project" value="UniProtKB-UniRule"/>
</dbReference>
<dbReference type="PROSITE" id="PS50977">
    <property type="entry name" value="HTH_TETR_2"/>
    <property type="match status" value="1"/>
</dbReference>
<name>A0AA37J071_9FIRM</name>
<keyword evidence="5" id="KW-0472">Membrane</keyword>
<dbReference type="SUPFAM" id="SSF48498">
    <property type="entry name" value="Tetracyclin repressor-like, C-terminal domain"/>
    <property type="match status" value="1"/>
</dbReference>
<dbReference type="InterPro" id="IPR054156">
    <property type="entry name" value="YxaF_TetR_C"/>
</dbReference>
<keyword evidence="5" id="KW-0812">Transmembrane</keyword>
<dbReference type="Pfam" id="PF00440">
    <property type="entry name" value="TetR_N"/>
    <property type="match status" value="1"/>
</dbReference>
<keyword evidence="3" id="KW-0804">Transcription</keyword>
<gene>
    <name evidence="7" type="ORF">JCM17207_22610</name>
</gene>
<dbReference type="PANTHER" id="PTHR47506:SF3">
    <property type="entry name" value="HTH-TYPE TRANSCRIPTIONAL REGULATOR LMRA"/>
    <property type="match status" value="1"/>
</dbReference>
<evidence type="ECO:0000259" key="6">
    <source>
        <dbReference type="PROSITE" id="PS50977"/>
    </source>
</evidence>
<evidence type="ECO:0000256" key="1">
    <source>
        <dbReference type="ARBA" id="ARBA00023015"/>
    </source>
</evidence>
<dbReference type="Gene3D" id="1.10.357.10">
    <property type="entry name" value="Tetracycline Repressor, domain 2"/>
    <property type="match status" value="1"/>
</dbReference>
<dbReference type="EMBL" id="BQKV01000098">
    <property type="protein sequence ID" value="GJN65636.1"/>
    <property type="molecule type" value="Genomic_DNA"/>
</dbReference>
<evidence type="ECO:0000256" key="3">
    <source>
        <dbReference type="ARBA" id="ARBA00023163"/>
    </source>
</evidence>
<evidence type="ECO:0000256" key="5">
    <source>
        <dbReference type="SAM" id="Phobius"/>
    </source>
</evidence>
<dbReference type="PANTHER" id="PTHR47506">
    <property type="entry name" value="TRANSCRIPTIONAL REGULATORY PROTEIN"/>
    <property type="match status" value="1"/>
</dbReference>
<proteinExistence type="predicted"/>
<evidence type="ECO:0000313" key="8">
    <source>
        <dbReference type="Proteomes" id="UP001055185"/>
    </source>
</evidence>
<dbReference type="AlphaFoldDB" id="A0AA37J071"/>
<comment type="caution">
    <text evidence="7">The sequence shown here is derived from an EMBL/GenBank/DDBJ whole genome shotgun (WGS) entry which is preliminary data.</text>
</comment>
<feature type="transmembrane region" description="Helical" evidence="5">
    <location>
        <begin position="153"/>
        <end position="171"/>
    </location>
</feature>
<evidence type="ECO:0000313" key="7">
    <source>
        <dbReference type="EMBL" id="GJN65636.1"/>
    </source>
</evidence>
<reference evidence="7" key="1">
    <citation type="journal article" date="2022" name="Int. J. Syst. Evol. Microbiol.">
        <title>Genome-based, phenotypic and chemotaxonomic classification of Faecalibacterium strains: proposal of three novel species Faecalibacterium duncaniae sp. nov., Faecalibacterium hattorii sp. nov. and Faecalibacterium gallinarum sp. nov. .</title>
        <authorList>
            <person name="Sakamoto M."/>
            <person name="Sakurai N."/>
            <person name="Tanno H."/>
            <person name="Iino T."/>
            <person name="Ohkuma M."/>
            <person name="Endo A."/>
        </authorList>
    </citation>
    <scope>NUCLEOTIDE SEQUENCE</scope>
    <source>
        <strain evidence="7">JCM 17207</strain>
    </source>
</reference>
<organism evidence="7 8">
    <name type="scientific">Faecalibacterium gallinarum</name>
    <dbReference type="NCBI Taxonomy" id="2903556"/>
    <lineage>
        <taxon>Bacteria</taxon>
        <taxon>Bacillati</taxon>
        <taxon>Bacillota</taxon>
        <taxon>Clostridia</taxon>
        <taxon>Eubacteriales</taxon>
        <taxon>Oscillospiraceae</taxon>
        <taxon>Faecalibacterium</taxon>
    </lineage>
</organism>